<evidence type="ECO:0000259" key="21">
    <source>
        <dbReference type="SMART" id="SM01329"/>
    </source>
</evidence>
<dbReference type="NCBIfam" id="TIGR00183">
    <property type="entry name" value="prok_nadp_idh"/>
    <property type="match status" value="1"/>
</dbReference>
<evidence type="ECO:0000313" key="22">
    <source>
        <dbReference type="EMBL" id="RKQ84653.1"/>
    </source>
</evidence>
<dbReference type="Pfam" id="PF00180">
    <property type="entry name" value="Iso_dh"/>
    <property type="match status" value="1"/>
</dbReference>
<feature type="binding site" evidence="16">
    <location>
        <begin position="338"/>
        <end position="344"/>
    </location>
    <ligand>
        <name>NADP(+)</name>
        <dbReference type="ChEBI" id="CHEBI:58349"/>
    </ligand>
</feature>
<evidence type="ECO:0000256" key="3">
    <source>
        <dbReference type="ARBA" id="ARBA00011738"/>
    </source>
</evidence>
<comment type="cofactor">
    <cofactor evidence="17">
        <name>Mg(2+)</name>
        <dbReference type="ChEBI" id="CHEBI:18420"/>
    </cofactor>
    <cofactor evidence="17">
        <name>Mn(2+)</name>
        <dbReference type="ChEBI" id="CHEBI:29035"/>
    </cofactor>
    <text evidence="17">Binds 1 Mg(2+) or Mn(2+) ion per subunit.</text>
</comment>
<evidence type="ECO:0000256" key="14">
    <source>
        <dbReference type="ARBA" id="ARBA00046127"/>
    </source>
</evidence>
<feature type="binding site" evidence="15">
    <location>
        <position position="96"/>
    </location>
    <ligand>
        <name>D-threo-isocitrate</name>
        <dbReference type="ChEBI" id="CHEBI:15562"/>
    </ligand>
</feature>
<feature type="binding site" evidence="17">
    <location>
        <position position="304"/>
    </location>
    <ligand>
        <name>Mg(2+)</name>
        <dbReference type="ChEBI" id="CHEBI:18420"/>
    </ligand>
</feature>
<comment type="catalytic activity">
    <reaction evidence="13">
        <text>D-threo-isocitrate + NADP(+) = 2-oxoglutarate + CO2 + NADPH</text>
        <dbReference type="Rhea" id="RHEA:19629"/>
        <dbReference type="ChEBI" id="CHEBI:15562"/>
        <dbReference type="ChEBI" id="CHEBI:16526"/>
        <dbReference type="ChEBI" id="CHEBI:16810"/>
        <dbReference type="ChEBI" id="CHEBI:57783"/>
        <dbReference type="ChEBI" id="CHEBI:58349"/>
        <dbReference type="EC" id="1.1.1.42"/>
    </reaction>
</comment>
<proteinExistence type="inferred from homology"/>
<comment type="caution">
    <text evidence="22">The sequence shown here is derived from an EMBL/GenBank/DDBJ whole genome shotgun (WGS) entry which is preliminary data.</text>
</comment>
<feature type="site" description="Critical for catalysis" evidence="18">
    <location>
        <position position="143"/>
    </location>
</feature>
<evidence type="ECO:0000256" key="13">
    <source>
        <dbReference type="ARBA" id="ARBA00023554"/>
    </source>
</evidence>
<evidence type="ECO:0000256" key="7">
    <source>
        <dbReference type="ARBA" id="ARBA00022532"/>
    </source>
</evidence>
<keyword evidence="8 20" id="KW-0479">Metal-binding</keyword>
<feature type="binding site" evidence="15">
    <location>
        <position position="98"/>
    </location>
    <ligand>
        <name>D-threo-isocitrate</name>
        <dbReference type="ChEBI" id="CHEBI:15562"/>
    </ligand>
</feature>
<evidence type="ECO:0000256" key="15">
    <source>
        <dbReference type="PIRSR" id="PIRSR604439-1"/>
    </source>
</evidence>
<feature type="modified residue" description="N6-succinyllysine" evidence="19">
    <location>
        <position position="83"/>
    </location>
</feature>
<evidence type="ECO:0000256" key="16">
    <source>
        <dbReference type="PIRSR" id="PIRSR604439-2"/>
    </source>
</evidence>
<dbReference type="EMBL" id="RBIJ01000003">
    <property type="protein sequence ID" value="RKQ84653.1"/>
    <property type="molecule type" value="Genomic_DNA"/>
</dbReference>
<dbReference type="NCBIfam" id="NF005425">
    <property type="entry name" value="PRK07006.1"/>
    <property type="match status" value="1"/>
</dbReference>
<dbReference type="PANTHER" id="PTHR43504">
    <property type="entry name" value="ISOCITRATE DEHYDROGENASE [NADP]"/>
    <property type="match status" value="1"/>
</dbReference>
<comment type="similarity">
    <text evidence="2">Belongs to the isocitrate and isopropylmalate dehydrogenases family.</text>
</comment>
<dbReference type="AlphaFoldDB" id="A0A660KUJ3"/>
<feature type="binding site" evidence="16">
    <location>
        <position position="394"/>
    </location>
    <ligand>
        <name>NADP(+)</name>
        <dbReference type="ChEBI" id="CHEBI:58349"/>
    </ligand>
</feature>
<keyword evidence="6 20" id="KW-0329">Glyoxylate bypass</keyword>
<evidence type="ECO:0000256" key="6">
    <source>
        <dbReference type="ARBA" id="ARBA00022435"/>
    </source>
</evidence>
<dbReference type="PANTHER" id="PTHR43504:SF1">
    <property type="entry name" value="ISOCITRATE DEHYDROGENASE [NADP]"/>
    <property type="match status" value="1"/>
</dbReference>
<evidence type="ECO:0000256" key="10">
    <source>
        <dbReference type="ARBA" id="ARBA00022857"/>
    </source>
</evidence>
<keyword evidence="23" id="KW-1185">Reference proteome</keyword>
<sequence>MRDGRLSVPDFPVIPFLEGDGTGPEIWRAARKVLDAAVRTAYGDRRKIVWKEVLAGEKALRETGTYLPEETLTAIAEHVVAIKGPLTTPVGEGFRSLNVALRQLLDLYACVRPVRYFPGVPSPLVRPERVNTVIFRENTEDVYAGLEWAAGTPEAEALRRFLGERLGVAPDRFDAGTTAFGLKPISERRSKRLVRAAIRYALEYGRKSVTLVHKGNIMKFTEGGFRRWGYEVAEEEFGDRVFTWREYERVKAEKGEAAAEELLAEAKASGRLIVKEAIADNAFQQLILRPEEMDVLATTNLNGDYLSDAAAALAGGLGMAPGANINYETGHAVFEATHGTAPKYAGKDVVNPTSVILSGEMMLRYIGWHEAADVLLRAVEKTLAARIVTQDLGRHMDDATIVGTQAFGDALVRHMEGA</sequence>
<dbReference type="Proteomes" id="UP000267019">
    <property type="component" value="Unassembled WGS sequence"/>
</dbReference>
<evidence type="ECO:0000256" key="2">
    <source>
        <dbReference type="ARBA" id="ARBA00007769"/>
    </source>
</evidence>
<evidence type="ECO:0000256" key="4">
    <source>
        <dbReference type="ARBA" id="ARBA00013013"/>
    </source>
</evidence>
<dbReference type="GO" id="GO:0006097">
    <property type="term" value="P:glyoxylate cycle"/>
    <property type="evidence" value="ECO:0007669"/>
    <property type="project" value="UniProtKB-KW"/>
</dbReference>
<keyword evidence="11" id="KW-0560">Oxidoreductase</keyword>
<evidence type="ECO:0000256" key="12">
    <source>
        <dbReference type="ARBA" id="ARBA00023211"/>
    </source>
</evidence>
<dbReference type="InterPro" id="IPR019818">
    <property type="entry name" value="IsoCit/isopropylmalate_DH_CS"/>
</dbReference>
<dbReference type="Gene3D" id="3.40.718.10">
    <property type="entry name" value="Isopropylmalate Dehydrogenase"/>
    <property type="match status" value="1"/>
</dbReference>
<dbReference type="InterPro" id="IPR024084">
    <property type="entry name" value="IsoPropMal-DH-like_dom"/>
</dbReference>
<evidence type="ECO:0000256" key="18">
    <source>
        <dbReference type="PIRSR" id="PIRSR604439-4"/>
    </source>
</evidence>
<accession>A0A660KUJ3</accession>
<evidence type="ECO:0000256" key="8">
    <source>
        <dbReference type="ARBA" id="ARBA00022723"/>
    </source>
</evidence>
<feature type="site" description="Critical for catalysis" evidence="18">
    <location>
        <position position="214"/>
    </location>
</feature>
<dbReference type="SUPFAM" id="SSF53659">
    <property type="entry name" value="Isocitrate/Isopropylmalate dehydrogenase-like"/>
    <property type="match status" value="1"/>
</dbReference>
<keyword evidence="10 16" id="KW-0521">NADP</keyword>
<dbReference type="GO" id="GO:0000287">
    <property type="term" value="F:magnesium ion binding"/>
    <property type="evidence" value="ECO:0007669"/>
    <property type="project" value="InterPro"/>
</dbReference>
<comment type="cofactor">
    <cofactor evidence="1">
        <name>Mn(2+)</name>
        <dbReference type="ChEBI" id="CHEBI:29035"/>
    </cofactor>
</comment>
<feature type="binding site" evidence="15">
    <location>
        <position position="112"/>
    </location>
    <ligand>
        <name>D-threo-isocitrate</name>
        <dbReference type="ChEBI" id="CHEBI:15562"/>
    </ligand>
</feature>
<evidence type="ECO:0000256" key="9">
    <source>
        <dbReference type="ARBA" id="ARBA00022842"/>
    </source>
</evidence>
<feature type="modified residue" description="Phosphoserine" evidence="19">
    <location>
        <position position="96"/>
    </location>
</feature>
<evidence type="ECO:0000256" key="17">
    <source>
        <dbReference type="PIRSR" id="PIRSR604439-3"/>
    </source>
</evidence>
<dbReference type="SMART" id="SM01329">
    <property type="entry name" value="Iso_dh"/>
    <property type="match status" value="1"/>
</dbReference>
<keyword evidence="9 17" id="KW-0460">Magnesium</keyword>
<gene>
    <name evidence="22" type="ORF">C7438_1142</name>
</gene>
<dbReference type="GO" id="GO:0004450">
    <property type="term" value="F:isocitrate dehydrogenase (NADP+) activity"/>
    <property type="evidence" value="ECO:0007669"/>
    <property type="project" value="UniProtKB-UniRule"/>
</dbReference>
<feature type="binding site" evidence="15">
    <location>
        <position position="136"/>
    </location>
    <ligand>
        <name>D-threo-isocitrate</name>
        <dbReference type="ChEBI" id="CHEBI:15562"/>
    </ligand>
</feature>
<protein>
    <recommendedName>
        <fullName evidence="5 20">Isocitrate dehydrogenase [NADP]</fullName>
        <ecNumber evidence="4 20">1.1.1.42</ecNumber>
    </recommendedName>
</protein>
<comment type="subunit">
    <text evidence="3">Homodimer.</text>
</comment>
<feature type="binding site" evidence="16">
    <location>
        <position position="351"/>
    </location>
    <ligand>
        <name>NADP(+)</name>
        <dbReference type="ChEBI" id="CHEBI:58349"/>
    </ligand>
</feature>
<organism evidence="22 23">
    <name type="scientific">Brockia lithotrophica</name>
    <dbReference type="NCBI Taxonomy" id="933949"/>
    <lineage>
        <taxon>Bacteria</taxon>
        <taxon>Bacillati</taxon>
        <taxon>Bacillota</taxon>
        <taxon>Bacilli</taxon>
        <taxon>Bacillales</taxon>
        <taxon>Bacillales Family X. Incertae Sedis</taxon>
        <taxon>Brockia</taxon>
    </lineage>
</organism>
<dbReference type="InterPro" id="IPR004439">
    <property type="entry name" value="Isocitrate_DH_NADP_dimer_prok"/>
</dbReference>
<feature type="binding site" evidence="15">
    <location>
        <position position="102"/>
    </location>
    <ligand>
        <name>D-threo-isocitrate</name>
        <dbReference type="ChEBI" id="CHEBI:15562"/>
    </ligand>
</feature>
<evidence type="ECO:0000313" key="23">
    <source>
        <dbReference type="Proteomes" id="UP000267019"/>
    </source>
</evidence>
<evidence type="ECO:0000256" key="11">
    <source>
        <dbReference type="ARBA" id="ARBA00023002"/>
    </source>
</evidence>
<evidence type="ECO:0000256" key="1">
    <source>
        <dbReference type="ARBA" id="ARBA00001936"/>
    </source>
</evidence>
<dbReference type="EC" id="1.1.1.42" evidence="4 20"/>
<keyword evidence="12 17" id="KW-0464">Manganese</keyword>
<reference evidence="22 23" key="1">
    <citation type="submission" date="2018-10" db="EMBL/GenBank/DDBJ databases">
        <title>Genomic Encyclopedia of Type Strains, Phase IV (KMG-IV): sequencing the most valuable type-strain genomes for metagenomic binning, comparative biology and taxonomic classification.</title>
        <authorList>
            <person name="Goeker M."/>
        </authorList>
    </citation>
    <scope>NUCLEOTIDE SEQUENCE [LARGE SCALE GENOMIC DNA]</scope>
    <source>
        <strain evidence="22 23">DSM 22653</strain>
    </source>
</reference>
<keyword evidence="7 20" id="KW-0816">Tricarboxylic acid cycle</keyword>
<evidence type="ECO:0000256" key="5">
    <source>
        <dbReference type="ARBA" id="ARBA00019562"/>
    </source>
</evidence>
<dbReference type="GO" id="GO:0051287">
    <property type="term" value="F:NAD binding"/>
    <property type="evidence" value="ECO:0007669"/>
    <property type="project" value="InterPro"/>
</dbReference>
<comment type="function">
    <text evidence="14">Catalyzes the oxidative decarboxylation of isocitrate to 2-oxoglutarate and carbon dioxide with the concomitant reduction of NADP(+).</text>
</comment>
<feature type="domain" description="Isopropylmalate dehydrogenase-like" evidence="21">
    <location>
        <begin position="13"/>
        <end position="411"/>
    </location>
</feature>
<evidence type="ECO:0000256" key="20">
    <source>
        <dbReference type="RuleBase" id="RU004446"/>
    </source>
</evidence>
<dbReference type="PROSITE" id="PS00470">
    <property type="entry name" value="IDH_IMDH"/>
    <property type="match status" value="1"/>
</dbReference>
<name>A0A660KUJ3_9BACL</name>
<feature type="binding site" evidence="16">
    <location>
        <position position="87"/>
    </location>
    <ligand>
        <name>NADP(+)</name>
        <dbReference type="ChEBI" id="CHEBI:58349"/>
    </ligand>
</feature>
<dbReference type="GO" id="GO:0006099">
    <property type="term" value="P:tricarboxylic acid cycle"/>
    <property type="evidence" value="ECO:0007669"/>
    <property type="project" value="UniProtKB-UniRule"/>
</dbReference>
<evidence type="ECO:0000256" key="19">
    <source>
        <dbReference type="PIRSR" id="PIRSR604439-5"/>
    </source>
</evidence>